<feature type="compositionally biased region" description="Pro residues" evidence="1">
    <location>
        <begin position="135"/>
        <end position="147"/>
    </location>
</feature>
<feature type="compositionally biased region" description="Low complexity" evidence="1">
    <location>
        <begin position="27"/>
        <end position="48"/>
    </location>
</feature>
<evidence type="ECO:0000313" key="4">
    <source>
        <dbReference type="Proteomes" id="UP000008810"/>
    </source>
</evidence>
<dbReference type="InParanoid" id="A0A2K2DAA9"/>
<keyword evidence="4" id="KW-1185">Reference proteome</keyword>
<evidence type="ECO:0000313" key="2">
    <source>
        <dbReference type="EMBL" id="PNT71212.1"/>
    </source>
</evidence>
<feature type="compositionally biased region" description="Pro residues" evidence="1">
    <location>
        <begin position="16"/>
        <end position="26"/>
    </location>
</feature>
<name>A0A2K2DAA9_BRADI</name>
<gene>
    <name evidence="2" type="ORF">BRADI_2g24905v3</name>
</gene>
<evidence type="ECO:0000256" key="1">
    <source>
        <dbReference type="SAM" id="MobiDB-lite"/>
    </source>
</evidence>
<dbReference type="Proteomes" id="UP000008810">
    <property type="component" value="Chromosome 2"/>
</dbReference>
<accession>A0A2K2DAA9</accession>
<protein>
    <submittedName>
        <fullName evidence="2 3">Uncharacterized protein</fullName>
    </submittedName>
</protein>
<organism evidence="2">
    <name type="scientific">Brachypodium distachyon</name>
    <name type="common">Purple false brome</name>
    <name type="synonym">Trachynia distachya</name>
    <dbReference type="NCBI Taxonomy" id="15368"/>
    <lineage>
        <taxon>Eukaryota</taxon>
        <taxon>Viridiplantae</taxon>
        <taxon>Streptophyta</taxon>
        <taxon>Embryophyta</taxon>
        <taxon>Tracheophyta</taxon>
        <taxon>Spermatophyta</taxon>
        <taxon>Magnoliopsida</taxon>
        <taxon>Liliopsida</taxon>
        <taxon>Poales</taxon>
        <taxon>Poaceae</taxon>
        <taxon>BOP clade</taxon>
        <taxon>Pooideae</taxon>
        <taxon>Stipodae</taxon>
        <taxon>Brachypodieae</taxon>
        <taxon>Brachypodium</taxon>
    </lineage>
</organism>
<proteinExistence type="predicted"/>
<feature type="compositionally biased region" description="Low complexity" evidence="1">
    <location>
        <begin position="121"/>
        <end position="134"/>
    </location>
</feature>
<dbReference type="EMBL" id="CM000881">
    <property type="protein sequence ID" value="PNT71212.1"/>
    <property type="molecule type" value="Genomic_DNA"/>
</dbReference>
<sequence>MESRKDRKNLAASMIPPIPQRAPPRRIPALLPRCRPARPSSPSLHSSAAAYLHPSSAVSPSPCSFAAPGRRLRPFPYPPLPSARRSPLMPRPAPADRHLHRRSLLASGPTSPHRARPPAPLAAAPTAAVSASLAAPPPLTAPPPPPSAAVRRRHWMCRLRLPRPRLPFLLAHRPPWRRRVGGRRKVCCVTDRRDPYVIVNGKIE</sequence>
<dbReference type="EnsemblPlants" id="PNT71212">
    <property type="protein sequence ID" value="PNT71212"/>
    <property type="gene ID" value="BRADI_2g24905v3"/>
</dbReference>
<reference evidence="2 3" key="1">
    <citation type="journal article" date="2010" name="Nature">
        <title>Genome sequencing and analysis of the model grass Brachypodium distachyon.</title>
        <authorList>
            <consortium name="International Brachypodium Initiative"/>
        </authorList>
    </citation>
    <scope>NUCLEOTIDE SEQUENCE [LARGE SCALE GENOMIC DNA]</scope>
    <source>
        <strain evidence="2 3">Bd21</strain>
    </source>
</reference>
<evidence type="ECO:0000313" key="3">
    <source>
        <dbReference type="EnsemblPlants" id="PNT71212"/>
    </source>
</evidence>
<reference evidence="3" key="3">
    <citation type="submission" date="2018-08" db="UniProtKB">
        <authorList>
            <consortium name="EnsemblPlants"/>
        </authorList>
    </citation>
    <scope>IDENTIFICATION</scope>
    <source>
        <strain evidence="3">cv. Bd21</strain>
    </source>
</reference>
<feature type="region of interest" description="Disordered" evidence="1">
    <location>
        <begin position="1"/>
        <end position="48"/>
    </location>
</feature>
<reference evidence="2" key="2">
    <citation type="submission" date="2017-06" db="EMBL/GenBank/DDBJ databases">
        <title>WGS assembly of Brachypodium distachyon.</title>
        <authorList>
            <consortium name="The International Brachypodium Initiative"/>
            <person name="Lucas S."/>
            <person name="Harmon-Smith M."/>
            <person name="Lail K."/>
            <person name="Tice H."/>
            <person name="Grimwood J."/>
            <person name="Bruce D."/>
            <person name="Barry K."/>
            <person name="Shu S."/>
            <person name="Lindquist E."/>
            <person name="Wang M."/>
            <person name="Pitluck S."/>
            <person name="Vogel J.P."/>
            <person name="Garvin D.F."/>
            <person name="Mockler T.C."/>
            <person name="Schmutz J."/>
            <person name="Rokhsar D."/>
            <person name="Bevan M.W."/>
        </authorList>
    </citation>
    <scope>NUCLEOTIDE SEQUENCE</scope>
    <source>
        <strain evidence="2">Bd21</strain>
    </source>
</reference>
<dbReference type="Gramene" id="PNT71212">
    <property type="protein sequence ID" value="PNT71212"/>
    <property type="gene ID" value="BRADI_2g24905v3"/>
</dbReference>
<dbReference type="AlphaFoldDB" id="A0A2K2DAA9"/>
<feature type="region of interest" description="Disordered" evidence="1">
    <location>
        <begin position="74"/>
        <end position="149"/>
    </location>
</feature>